<evidence type="ECO:0000313" key="3">
    <source>
        <dbReference type="Proteomes" id="UP000324536"/>
    </source>
</evidence>
<evidence type="ECO:0000313" key="2">
    <source>
        <dbReference type="EMBL" id="QEO18569.1"/>
    </source>
</evidence>
<dbReference type="OrthoDB" id="5959103at2"/>
<dbReference type="AlphaFoldDB" id="A0A5C1YTE0"/>
<organism evidence="2 3">
    <name type="scientific">Acetobacter vaccinii</name>
    <dbReference type="NCBI Taxonomy" id="2592655"/>
    <lineage>
        <taxon>Bacteria</taxon>
        <taxon>Pseudomonadati</taxon>
        <taxon>Pseudomonadota</taxon>
        <taxon>Alphaproteobacteria</taxon>
        <taxon>Acetobacterales</taxon>
        <taxon>Acetobacteraceae</taxon>
        <taxon>Acetobacter</taxon>
    </lineage>
</organism>
<gene>
    <name evidence="2" type="ORF">FLP30_05175</name>
</gene>
<sequence length="103" mass="11374">MRRHHRDALIARLPARGQRMAAWLLAEEHKIPRMAAGSLLVVGGVFSFLPVLGLWMLPLGLLLLAEDIPLLRGLCTRLLVWAAQKRPDLFTLPAKEAPPAPKG</sequence>
<name>A0A5C1YTE0_9PROT</name>
<dbReference type="Proteomes" id="UP000324536">
    <property type="component" value="Chromosome"/>
</dbReference>
<keyword evidence="1" id="KW-0472">Membrane</keyword>
<dbReference type="EMBL" id="CP043506">
    <property type="protein sequence ID" value="QEO18569.1"/>
    <property type="molecule type" value="Genomic_DNA"/>
</dbReference>
<proteinExistence type="predicted"/>
<dbReference type="KEGG" id="acek:FLP30_05175"/>
<protein>
    <submittedName>
        <fullName evidence="2">Uncharacterized protein</fullName>
    </submittedName>
</protein>
<feature type="transmembrane region" description="Helical" evidence="1">
    <location>
        <begin position="39"/>
        <end position="64"/>
    </location>
</feature>
<evidence type="ECO:0000256" key="1">
    <source>
        <dbReference type="SAM" id="Phobius"/>
    </source>
</evidence>
<reference evidence="2 3" key="1">
    <citation type="submission" date="2019-09" db="EMBL/GenBank/DDBJ databases">
        <title>Genome sequencing of strain KACC 21233.</title>
        <authorList>
            <person name="Heo J."/>
            <person name="Kim S.-J."/>
            <person name="Kim J.-S."/>
            <person name="Hong S.-B."/>
            <person name="Kwon S.-W."/>
        </authorList>
    </citation>
    <scope>NUCLEOTIDE SEQUENCE [LARGE SCALE GENOMIC DNA]</scope>
    <source>
        <strain evidence="2 3">KACC 21233</strain>
    </source>
</reference>
<keyword evidence="1" id="KW-0812">Transmembrane</keyword>
<keyword evidence="1" id="KW-1133">Transmembrane helix</keyword>
<keyword evidence="3" id="KW-1185">Reference proteome</keyword>
<accession>A0A5C1YTE0</accession>